<accession>A0A518D3V3</accession>
<dbReference type="RefSeq" id="WP_145190797.1">
    <property type="nucleotide sequence ID" value="NZ_CP036290.1"/>
</dbReference>
<dbReference type="PANTHER" id="PTHR37299">
    <property type="entry name" value="TRANSCRIPTIONAL REGULATOR-RELATED"/>
    <property type="match status" value="1"/>
</dbReference>
<reference evidence="4 5" key="1">
    <citation type="submission" date="2019-02" db="EMBL/GenBank/DDBJ databases">
        <title>Deep-cultivation of Planctomycetes and their phenomic and genomic characterization uncovers novel biology.</title>
        <authorList>
            <person name="Wiegand S."/>
            <person name="Jogler M."/>
            <person name="Boedeker C."/>
            <person name="Pinto D."/>
            <person name="Vollmers J."/>
            <person name="Rivas-Marin E."/>
            <person name="Kohn T."/>
            <person name="Peeters S.H."/>
            <person name="Heuer A."/>
            <person name="Rast P."/>
            <person name="Oberbeckmann S."/>
            <person name="Bunk B."/>
            <person name="Jeske O."/>
            <person name="Meyerdierks A."/>
            <person name="Storesund J.E."/>
            <person name="Kallscheuer N."/>
            <person name="Luecker S."/>
            <person name="Lage O.M."/>
            <person name="Pohl T."/>
            <person name="Merkel B.J."/>
            <person name="Hornburger P."/>
            <person name="Mueller R.-W."/>
            <person name="Bruemmer F."/>
            <person name="Labrenz M."/>
            <person name="Spormann A.M."/>
            <person name="Op den Camp H."/>
            <person name="Overmann J."/>
            <person name="Amann R."/>
            <person name="Jetten M.S.M."/>
            <person name="Mascher T."/>
            <person name="Medema M.H."/>
            <person name="Devos D.P."/>
            <person name="Kaster A.-K."/>
            <person name="Ovreas L."/>
            <person name="Rohde M."/>
            <person name="Galperin M.Y."/>
            <person name="Jogler C."/>
        </authorList>
    </citation>
    <scope>NUCLEOTIDE SEQUENCE [LARGE SCALE GENOMIC DNA]</scope>
    <source>
        <strain evidence="4 5">Pla163</strain>
    </source>
</reference>
<name>A0A518D3V3_9BACT</name>
<dbReference type="InterPro" id="IPR007492">
    <property type="entry name" value="LytTR_DNA-bd_dom"/>
</dbReference>
<keyword evidence="1" id="KW-0597">Phosphoprotein</keyword>
<proteinExistence type="predicted"/>
<dbReference type="InterPro" id="IPR001789">
    <property type="entry name" value="Sig_transdc_resp-reg_receiver"/>
</dbReference>
<dbReference type="PROSITE" id="PS50110">
    <property type="entry name" value="RESPONSE_REGULATORY"/>
    <property type="match status" value="1"/>
</dbReference>
<protein>
    <submittedName>
        <fullName evidence="4">Transcriptional regulatory protein YehT</fullName>
    </submittedName>
</protein>
<organism evidence="4 5">
    <name type="scientific">Rohdeia mirabilis</name>
    <dbReference type="NCBI Taxonomy" id="2528008"/>
    <lineage>
        <taxon>Bacteria</taxon>
        <taxon>Pseudomonadati</taxon>
        <taxon>Planctomycetota</taxon>
        <taxon>Planctomycetia</taxon>
        <taxon>Planctomycetia incertae sedis</taxon>
        <taxon>Rohdeia</taxon>
    </lineage>
</organism>
<dbReference type="Pfam" id="PF04397">
    <property type="entry name" value="LytTR"/>
    <property type="match status" value="1"/>
</dbReference>
<dbReference type="AlphaFoldDB" id="A0A518D3V3"/>
<dbReference type="EMBL" id="CP036290">
    <property type="protein sequence ID" value="QDU86129.1"/>
    <property type="molecule type" value="Genomic_DNA"/>
</dbReference>
<evidence type="ECO:0000259" key="3">
    <source>
        <dbReference type="PROSITE" id="PS50930"/>
    </source>
</evidence>
<dbReference type="InterPro" id="IPR011006">
    <property type="entry name" value="CheY-like_superfamily"/>
</dbReference>
<evidence type="ECO:0000313" key="5">
    <source>
        <dbReference type="Proteomes" id="UP000319342"/>
    </source>
</evidence>
<dbReference type="Gene3D" id="3.40.50.2300">
    <property type="match status" value="1"/>
</dbReference>
<feature type="domain" description="Response regulatory" evidence="2">
    <location>
        <begin position="22"/>
        <end position="135"/>
    </location>
</feature>
<dbReference type="OrthoDB" id="9788600at2"/>
<dbReference type="Pfam" id="PF00072">
    <property type="entry name" value="Response_reg"/>
    <property type="match status" value="1"/>
</dbReference>
<dbReference type="InterPro" id="IPR046947">
    <property type="entry name" value="LytR-like"/>
</dbReference>
<feature type="modified residue" description="4-aspartylphosphate" evidence="1">
    <location>
        <position position="73"/>
    </location>
</feature>
<dbReference type="SMART" id="SM00850">
    <property type="entry name" value="LytTR"/>
    <property type="match status" value="1"/>
</dbReference>
<dbReference type="SMART" id="SM00448">
    <property type="entry name" value="REC"/>
    <property type="match status" value="1"/>
</dbReference>
<dbReference type="GO" id="GO:0000156">
    <property type="term" value="F:phosphorelay response regulator activity"/>
    <property type="evidence" value="ECO:0007669"/>
    <property type="project" value="InterPro"/>
</dbReference>
<dbReference type="SUPFAM" id="SSF52172">
    <property type="entry name" value="CheY-like"/>
    <property type="match status" value="1"/>
</dbReference>
<keyword evidence="5" id="KW-1185">Reference proteome</keyword>
<dbReference type="PANTHER" id="PTHR37299:SF1">
    <property type="entry name" value="STAGE 0 SPORULATION PROTEIN A HOMOLOG"/>
    <property type="match status" value="1"/>
</dbReference>
<dbReference type="PROSITE" id="PS50930">
    <property type="entry name" value="HTH_LYTTR"/>
    <property type="match status" value="1"/>
</dbReference>
<dbReference type="Gene3D" id="2.40.50.1020">
    <property type="entry name" value="LytTr DNA-binding domain"/>
    <property type="match status" value="1"/>
</dbReference>
<gene>
    <name evidence="4" type="primary">yehT</name>
    <name evidence="4" type="ORF">Pla163_32780</name>
</gene>
<feature type="domain" description="HTH LytTR-type" evidence="3">
    <location>
        <begin position="185"/>
        <end position="288"/>
    </location>
</feature>
<sequence length="288" mass="32199">MNEISKDPVDDTTADAQNEPIRCVIVDDEPMGRESVRFALANDAEVEIVGEASDGDEALEVIRREVPDVVVLDIHMPGRTGLEVLGALEPDERPLVIFATAYDQYAVEAFESNAVDYLLKPFDDDRLARAFTKVKGHLRREQAFEANERLTKLLAELAANESVAALGADTHPATDAAPESPLETITIHREGQVQIVPVDDVRFIQAADQYVEIFTDAGPQLMREAMSRLEQQLDRARFMRIHRSYIVAMDQVRLMESRPGGTARVRLVDGRWLPVARTRVASLRRRLG</sequence>
<dbReference type="Proteomes" id="UP000319342">
    <property type="component" value="Chromosome"/>
</dbReference>
<evidence type="ECO:0000256" key="1">
    <source>
        <dbReference type="PROSITE-ProRule" id="PRU00169"/>
    </source>
</evidence>
<evidence type="ECO:0000313" key="4">
    <source>
        <dbReference type="EMBL" id="QDU86129.1"/>
    </source>
</evidence>
<evidence type="ECO:0000259" key="2">
    <source>
        <dbReference type="PROSITE" id="PS50110"/>
    </source>
</evidence>
<dbReference type="GO" id="GO:0003677">
    <property type="term" value="F:DNA binding"/>
    <property type="evidence" value="ECO:0007669"/>
    <property type="project" value="InterPro"/>
</dbReference>